<evidence type="ECO:0000256" key="1">
    <source>
        <dbReference type="SAM" id="MobiDB-lite"/>
    </source>
</evidence>
<accession>A0A3M7TVZ7</accession>
<evidence type="ECO:0000313" key="3">
    <source>
        <dbReference type="Proteomes" id="UP000278746"/>
    </source>
</evidence>
<gene>
    <name evidence="2" type="ORF">EBO34_00985</name>
</gene>
<dbReference type="Proteomes" id="UP000278746">
    <property type="component" value="Unassembled WGS sequence"/>
</dbReference>
<name>A0A3M7TVZ7_9BACI</name>
<sequence>MGPKKYGKKRQFSQPVLDENGKINKNSIRELQTQLNHAEKESSPALSSGESKVLAGVWIQFAGSALEAIGVTEELQALQEEGETDDEGLALERQAVSGVWLQTIGTALAAFGFSLEISPDERQQIQGRKLGIIGAWFESFGTAMEALAETKLLIDDIDEQIPF</sequence>
<dbReference type="EMBL" id="RHIB01000001">
    <property type="protein sequence ID" value="RNA68575.1"/>
    <property type="molecule type" value="Genomic_DNA"/>
</dbReference>
<dbReference type="RefSeq" id="WP_122896100.1">
    <property type="nucleotide sequence ID" value="NZ_RHIB01000001.1"/>
</dbReference>
<reference evidence="2 3" key="1">
    <citation type="submission" date="2018-10" db="EMBL/GenBank/DDBJ databases">
        <title>Bacillus Keqinensis sp. nov., a moderately halophilic bacterium isolated from a saline-alkaline lake.</title>
        <authorList>
            <person name="Wang H."/>
        </authorList>
    </citation>
    <scope>NUCLEOTIDE SEQUENCE [LARGE SCALE GENOMIC DNA]</scope>
    <source>
        <strain evidence="2 3">KQ-3</strain>
    </source>
</reference>
<keyword evidence="3" id="KW-1185">Reference proteome</keyword>
<proteinExistence type="predicted"/>
<protein>
    <submittedName>
        <fullName evidence="2">Uncharacterized protein</fullName>
    </submittedName>
</protein>
<dbReference type="OrthoDB" id="2869857at2"/>
<dbReference type="AlphaFoldDB" id="A0A3M7TVZ7"/>
<feature type="compositionally biased region" description="Basic residues" evidence="1">
    <location>
        <begin position="1"/>
        <end position="11"/>
    </location>
</feature>
<feature type="region of interest" description="Disordered" evidence="1">
    <location>
        <begin position="1"/>
        <end position="24"/>
    </location>
</feature>
<organism evidence="2 3">
    <name type="scientific">Alteribacter keqinensis</name>
    <dbReference type="NCBI Taxonomy" id="2483800"/>
    <lineage>
        <taxon>Bacteria</taxon>
        <taxon>Bacillati</taxon>
        <taxon>Bacillota</taxon>
        <taxon>Bacilli</taxon>
        <taxon>Bacillales</taxon>
        <taxon>Bacillaceae</taxon>
        <taxon>Alteribacter</taxon>
    </lineage>
</organism>
<evidence type="ECO:0000313" key="2">
    <source>
        <dbReference type="EMBL" id="RNA68575.1"/>
    </source>
</evidence>
<comment type="caution">
    <text evidence="2">The sequence shown here is derived from an EMBL/GenBank/DDBJ whole genome shotgun (WGS) entry which is preliminary data.</text>
</comment>